<dbReference type="GO" id="GO:0008270">
    <property type="term" value="F:zinc ion binding"/>
    <property type="evidence" value="ECO:0007669"/>
    <property type="project" value="InterPro"/>
</dbReference>
<proteinExistence type="predicted"/>
<dbReference type="Proteomes" id="UP000639643">
    <property type="component" value="Unassembled WGS sequence"/>
</dbReference>
<dbReference type="InterPro" id="IPR036864">
    <property type="entry name" value="Zn2-C6_fun-type_DNA-bd_sf"/>
</dbReference>
<reference evidence="3" key="1">
    <citation type="journal article" date="2020" name="Phytopathology">
        <title>Genome Sequence Resources of Colletotrichum truncatum, C. plurivorum, C. musicola, and C. sojae: Four Species Pathogenic to Soybean (Glycine max).</title>
        <authorList>
            <person name="Rogerio F."/>
            <person name="Boufleur T.R."/>
            <person name="Ciampi-Guillardi M."/>
            <person name="Sukno S.A."/>
            <person name="Thon M.R."/>
            <person name="Massola Junior N.S."/>
            <person name="Baroncelli R."/>
        </authorList>
    </citation>
    <scope>NUCLEOTIDE SEQUENCE</scope>
    <source>
        <strain evidence="3">LFN0074</strain>
    </source>
</reference>
<dbReference type="SMART" id="SM00066">
    <property type="entry name" value="GAL4"/>
    <property type="match status" value="1"/>
</dbReference>
<dbReference type="PROSITE" id="PS50048">
    <property type="entry name" value="ZN2_CY6_FUNGAL_2"/>
    <property type="match status" value="1"/>
</dbReference>
<dbReference type="Pfam" id="PF00172">
    <property type="entry name" value="Zn_clus"/>
    <property type="match status" value="1"/>
</dbReference>
<dbReference type="GO" id="GO:0000981">
    <property type="term" value="F:DNA-binding transcription factor activity, RNA polymerase II-specific"/>
    <property type="evidence" value="ECO:0007669"/>
    <property type="project" value="InterPro"/>
</dbReference>
<sequence>MDHEWLTELPSPSVPLQRQHTSACDQCHRRKLRCSRQKPACERFHFSSLQCTYSLSRPVGRPKRLAPSIAKSYLCSDDYDGPRNGEASCLSVDIQDFSPFSEDSAMPLISPESLIENYFVPEPSCGCTQMLLISASNLEAALGRRQQHTSNQFRRSTAVLKTANRTFELLIMCKNKHDGLHCLLLLAVLHQTDRCVTSGAATSTNTPVIATGSTPFTPITPQGLESVLAPASCQQPDLMGLLEKTLESTQRELITKIYLLLAAVASELLVEGGGFHSDSVELELLRNRVQQLKLKVKAKLSCGP</sequence>
<keyword evidence="4" id="KW-1185">Reference proteome</keyword>
<evidence type="ECO:0000256" key="1">
    <source>
        <dbReference type="ARBA" id="ARBA00023242"/>
    </source>
</evidence>
<dbReference type="InterPro" id="IPR001138">
    <property type="entry name" value="Zn2Cys6_DnaBD"/>
</dbReference>
<name>A0A8H6JZ15_9PEZI</name>
<feature type="domain" description="Zn(2)-C6 fungal-type" evidence="2">
    <location>
        <begin position="23"/>
        <end position="53"/>
    </location>
</feature>
<protein>
    <recommendedName>
        <fullName evidence="2">Zn(2)-C6 fungal-type domain-containing protein</fullName>
    </recommendedName>
</protein>
<dbReference type="OrthoDB" id="4835788at2759"/>
<gene>
    <name evidence="3" type="ORF">CMUS01_11368</name>
</gene>
<accession>A0A8H6JZ15</accession>
<evidence type="ECO:0000259" key="2">
    <source>
        <dbReference type="PROSITE" id="PS50048"/>
    </source>
</evidence>
<dbReference type="SUPFAM" id="SSF57701">
    <property type="entry name" value="Zn2/Cys6 DNA-binding domain"/>
    <property type="match status" value="1"/>
</dbReference>
<evidence type="ECO:0000313" key="3">
    <source>
        <dbReference type="EMBL" id="KAF6821710.1"/>
    </source>
</evidence>
<evidence type="ECO:0000313" key="4">
    <source>
        <dbReference type="Proteomes" id="UP000639643"/>
    </source>
</evidence>
<organism evidence="3 4">
    <name type="scientific">Colletotrichum musicola</name>
    <dbReference type="NCBI Taxonomy" id="2175873"/>
    <lineage>
        <taxon>Eukaryota</taxon>
        <taxon>Fungi</taxon>
        <taxon>Dikarya</taxon>
        <taxon>Ascomycota</taxon>
        <taxon>Pezizomycotina</taxon>
        <taxon>Sordariomycetes</taxon>
        <taxon>Hypocreomycetidae</taxon>
        <taxon>Glomerellales</taxon>
        <taxon>Glomerellaceae</taxon>
        <taxon>Colletotrichum</taxon>
        <taxon>Colletotrichum orchidearum species complex</taxon>
    </lineage>
</organism>
<dbReference type="EMBL" id="WIGM01000573">
    <property type="protein sequence ID" value="KAF6821710.1"/>
    <property type="molecule type" value="Genomic_DNA"/>
</dbReference>
<dbReference type="CDD" id="cd00067">
    <property type="entry name" value="GAL4"/>
    <property type="match status" value="1"/>
</dbReference>
<comment type="caution">
    <text evidence="3">The sequence shown here is derived from an EMBL/GenBank/DDBJ whole genome shotgun (WGS) entry which is preliminary data.</text>
</comment>
<dbReference type="AlphaFoldDB" id="A0A8H6JZ15"/>
<dbReference type="Gene3D" id="4.10.240.10">
    <property type="entry name" value="Zn(2)-C6 fungal-type DNA-binding domain"/>
    <property type="match status" value="1"/>
</dbReference>
<keyword evidence="1" id="KW-0539">Nucleus</keyword>